<name>A0A101M4Q9_PICGL</name>
<keyword evidence="1" id="KW-0496">Mitochondrion</keyword>
<dbReference type="AlphaFoldDB" id="A0A101M4Q9"/>
<protein>
    <submittedName>
        <fullName evidence="1">Uncharacterized protein</fullName>
    </submittedName>
</protein>
<reference evidence="1" key="1">
    <citation type="journal article" date="2015" name="Genome Biol. Evol.">
        <title>Organellar Genomes of White Spruce (Picea glauca): Assembly and Annotation.</title>
        <authorList>
            <person name="Jackman S.D."/>
            <person name="Warren R.L."/>
            <person name="Gibb E.A."/>
            <person name="Vandervalk B.P."/>
            <person name="Mohamadi H."/>
            <person name="Chu J."/>
            <person name="Raymond A."/>
            <person name="Pleasance S."/>
            <person name="Coope R."/>
            <person name="Wildung M.R."/>
            <person name="Ritland C.E."/>
            <person name="Bousquet J."/>
            <person name="Jones S.J."/>
            <person name="Bohlmann J."/>
            <person name="Birol I."/>
        </authorList>
    </citation>
    <scope>NUCLEOTIDE SEQUENCE [LARGE SCALE GENOMIC DNA]</scope>
    <source>
        <tissue evidence="1">Flushing bud</tissue>
    </source>
</reference>
<accession>A0A101M4Q9</accession>
<proteinExistence type="predicted"/>
<evidence type="ECO:0000313" key="1">
    <source>
        <dbReference type="EMBL" id="KUM51056.1"/>
    </source>
</evidence>
<gene>
    <name evidence="1" type="ORF">ABT39_MTgene902</name>
</gene>
<comment type="caution">
    <text evidence="1">The sequence shown here is derived from an EMBL/GenBank/DDBJ whole genome shotgun (WGS) entry which is preliminary data.</text>
</comment>
<organism evidence="1">
    <name type="scientific">Picea glauca</name>
    <name type="common">White spruce</name>
    <name type="synonym">Pinus glauca</name>
    <dbReference type="NCBI Taxonomy" id="3330"/>
    <lineage>
        <taxon>Eukaryota</taxon>
        <taxon>Viridiplantae</taxon>
        <taxon>Streptophyta</taxon>
        <taxon>Embryophyta</taxon>
        <taxon>Tracheophyta</taxon>
        <taxon>Spermatophyta</taxon>
        <taxon>Pinopsida</taxon>
        <taxon>Pinidae</taxon>
        <taxon>Conifers I</taxon>
        <taxon>Pinales</taxon>
        <taxon>Pinaceae</taxon>
        <taxon>Picea</taxon>
    </lineage>
</organism>
<dbReference type="EMBL" id="LKAM01000001">
    <property type="protein sequence ID" value="KUM51056.1"/>
    <property type="molecule type" value="Genomic_DNA"/>
</dbReference>
<geneLocation type="mitochondrion" evidence="1"/>
<sequence>MLIELMRLRECPFPLNQCPSIPYITIELTFSALSSLRFQLLFFRKRKGFLHRLWME</sequence>